<evidence type="ECO:0000313" key="2">
    <source>
        <dbReference type="EMBL" id="VTQ81938.1"/>
    </source>
</evidence>
<reference evidence="2 3" key="1">
    <citation type="submission" date="2019-05" db="EMBL/GenBank/DDBJ databases">
        <authorList>
            <consortium name="Pathogen Informatics"/>
        </authorList>
    </citation>
    <scope>NUCLEOTIDE SEQUENCE [LARGE SCALE GENOMIC DNA]</scope>
    <source>
        <strain evidence="2 3">NCTC503</strain>
    </source>
</reference>
<keyword evidence="1" id="KW-0812">Transmembrane</keyword>
<accession>A0A4U9QV87</accession>
<feature type="transmembrane region" description="Helical" evidence="1">
    <location>
        <begin position="57"/>
        <end position="78"/>
    </location>
</feature>
<evidence type="ECO:0000256" key="1">
    <source>
        <dbReference type="SAM" id="Phobius"/>
    </source>
</evidence>
<evidence type="ECO:0000313" key="3">
    <source>
        <dbReference type="Proteomes" id="UP000308489"/>
    </source>
</evidence>
<protein>
    <submittedName>
        <fullName evidence="2">Uncharacterized protein</fullName>
    </submittedName>
</protein>
<dbReference type="RefSeq" id="WP_138208945.1">
    <property type="nucleotide sequence ID" value="NZ_CBCRUQ010000011.1"/>
</dbReference>
<dbReference type="KEGG" id="hhw:NCTC503_00097"/>
<gene>
    <name evidence="2" type="ORF">NCTC503_00097</name>
</gene>
<proteinExistence type="predicted"/>
<dbReference type="AlphaFoldDB" id="A0A4U9QV87"/>
<name>A0A4U9QV87_HATHI</name>
<keyword evidence="3" id="KW-1185">Reference proteome</keyword>
<sequence>MNFNFTISREDLNNYIIDTVERTNVLMYIGEIIEVGMLCAIAAFLGKRYFPNQVKEYSIYMVYIVTVSMLIIPIEFLLRKRKYKENFKEEVNKNGLNYFVDNEFTVSIEEDGLHVKDNIKQITYYWDMIEGYHESGNYIYIVDRLGNIIIIIPVNKISIEKSKVIDELEKYTQKSGKLNKKFGILKNALN</sequence>
<keyword evidence="1" id="KW-1133">Transmembrane helix</keyword>
<keyword evidence="1" id="KW-0472">Membrane</keyword>
<dbReference type="OrthoDB" id="9946607at2"/>
<organism evidence="2 3">
    <name type="scientific">Hathewaya histolytica</name>
    <name type="common">Clostridium histolyticum</name>
    <dbReference type="NCBI Taxonomy" id="1498"/>
    <lineage>
        <taxon>Bacteria</taxon>
        <taxon>Bacillati</taxon>
        <taxon>Bacillota</taxon>
        <taxon>Clostridia</taxon>
        <taxon>Eubacteriales</taxon>
        <taxon>Clostridiaceae</taxon>
        <taxon>Hathewaya</taxon>
    </lineage>
</organism>
<dbReference type="Proteomes" id="UP000308489">
    <property type="component" value="Chromosome 1"/>
</dbReference>
<dbReference type="EMBL" id="LR590481">
    <property type="protein sequence ID" value="VTQ81938.1"/>
    <property type="molecule type" value="Genomic_DNA"/>
</dbReference>
<feature type="transmembrane region" description="Helical" evidence="1">
    <location>
        <begin position="25"/>
        <end position="45"/>
    </location>
</feature>